<dbReference type="VEuPathDB" id="VectorBase:ASTE000797"/>
<dbReference type="EnsemblMetazoa" id="ASTEI09422-RA">
    <property type="protein sequence ID" value="ASTEI09422-PA"/>
    <property type="gene ID" value="ASTEI09422"/>
</dbReference>
<evidence type="ECO:0000313" key="1">
    <source>
        <dbReference type="EnsemblMetazoa" id="ASTEI09422-PA"/>
    </source>
</evidence>
<dbReference type="Proteomes" id="UP000076408">
    <property type="component" value="Unassembled WGS sequence"/>
</dbReference>
<reference evidence="2" key="1">
    <citation type="journal article" date="2014" name="Genome Biol.">
        <title>Genome analysis of a major urban malaria vector mosquito, Anopheles stephensi.</title>
        <authorList>
            <person name="Jiang X."/>
            <person name="Peery A."/>
            <person name="Hall A.B."/>
            <person name="Sharma A."/>
            <person name="Chen X.G."/>
            <person name="Waterhouse R.M."/>
            <person name="Komissarov A."/>
            <person name="Riehle M.M."/>
            <person name="Shouche Y."/>
            <person name="Sharakhova M.V."/>
            <person name="Lawson D."/>
            <person name="Pakpour N."/>
            <person name="Arensburger P."/>
            <person name="Davidson V.L."/>
            <person name="Eiglmeier K."/>
            <person name="Emrich S."/>
            <person name="George P."/>
            <person name="Kennedy R.C."/>
            <person name="Mane S.P."/>
            <person name="Maslen G."/>
            <person name="Oringanje C."/>
            <person name="Qi Y."/>
            <person name="Settlage R."/>
            <person name="Tojo M."/>
            <person name="Tubio J.M."/>
            <person name="Unger M.F."/>
            <person name="Wang B."/>
            <person name="Vernick K.D."/>
            <person name="Ribeiro J.M."/>
            <person name="James A.A."/>
            <person name="Michel K."/>
            <person name="Riehle M.A."/>
            <person name="Luckhart S."/>
            <person name="Sharakhov I.V."/>
            <person name="Tu Z."/>
        </authorList>
    </citation>
    <scope>NUCLEOTIDE SEQUENCE [LARGE SCALE GENOMIC DNA]</scope>
    <source>
        <strain evidence="2">Indian</strain>
    </source>
</reference>
<dbReference type="GO" id="GO:0042302">
    <property type="term" value="F:structural constituent of cuticle"/>
    <property type="evidence" value="ECO:0007669"/>
    <property type="project" value="UniProtKB-UniRule"/>
</dbReference>
<proteinExistence type="predicted"/>
<keyword evidence="2" id="KW-1185">Reference proteome</keyword>
<name>A0A182YLT6_ANOST</name>
<dbReference type="PROSITE" id="PS51155">
    <property type="entry name" value="CHIT_BIND_RR_2"/>
    <property type="match status" value="1"/>
</dbReference>
<evidence type="ECO:0000313" key="2">
    <source>
        <dbReference type="Proteomes" id="UP000076408"/>
    </source>
</evidence>
<accession>A0A182YLT6</accession>
<sequence length="488" mass="51181">MAKEKNFSYAQDPSQTLVVSATKWLVIDSHLISFSVFAGSFGGSGAGFGADGHYHGNRPASGTYGHPSVNSAPFVQPWRYGAPASYGGARWPWHGGGYVYRVPVAHINPDGSYSFSYYTPHSSREETGHSNGNVEGTYGFQNDGAKHNFSFNATPDVDLRTGFGNTRAGALNPEEYGPQSVHSRGRLPLPATFRPGADDRTEAQLPNGWSSHSGVDGGTVADGENGSDQSTLSVVGLPKVTTEATDLSQPTGRNQIVRGSTEPPVGANDLDGRLSQPNDAGLTGVPRVTPDGTTVRPVDGTVEQVVTRPENELPSYSNEIGQNGDTRGVGAVPVDRSYRFGYQTPDAAREEAADQAGNVRGSFSYNNEAGRNDLQYVAGAGMGFRPTGGSLAVPNGLAGTGPAASGGGPVAGDRRYQFGYRTVGSERGTGFPTTEGSLSVPNGQRDAVNTGAGVVLAMMEVLKVKVHKLVEQSEGLVSMVMVHKLGLE</sequence>
<reference evidence="1" key="2">
    <citation type="submission" date="2020-05" db="UniProtKB">
        <authorList>
            <consortium name="EnsemblMetazoa"/>
        </authorList>
    </citation>
    <scope>IDENTIFICATION</scope>
    <source>
        <strain evidence="1">Indian</strain>
    </source>
</reference>
<dbReference type="AlphaFoldDB" id="A0A182YLT6"/>
<protein>
    <submittedName>
        <fullName evidence="1">Uncharacterized protein</fullName>
    </submittedName>
</protein>
<dbReference type="Pfam" id="PF00379">
    <property type="entry name" value="Chitin_bind_4"/>
    <property type="match status" value="2"/>
</dbReference>
<dbReference type="InterPro" id="IPR000618">
    <property type="entry name" value="Insect_cuticle"/>
</dbReference>
<organism evidence="1 2">
    <name type="scientific">Anopheles stephensi</name>
    <name type="common">Indo-Pakistan malaria mosquito</name>
    <dbReference type="NCBI Taxonomy" id="30069"/>
    <lineage>
        <taxon>Eukaryota</taxon>
        <taxon>Metazoa</taxon>
        <taxon>Ecdysozoa</taxon>
        <taxon>Arthropoda</taxon>
        <taxon>Hexapoda</taxon>
        <taxon>Insecta</taxon>
        <taxon>Pterygota</taxon>
        <taxon>Neoptera</taxon>
        <taxon>Endopterygota</taxon>
        <taxon>Diptera</taxon>
        <taxon>Nematocera</taxon>
        <taxon>Culicoidea</taxon>
        <taxon>Culicidae</taxon>
        <taxon>Anophelinae</taxon>
        <taxon>Anopheles</taxon>
    </lineage>
</organism>
<dbReference type="VEuPathDB" id="VectorBase:ASTEI20_038831"/>
<dbReference type="VEuPathDB" id="VectorBase:ASTEI09422"/>